<feature type="domain" description="Arylsulfotransferase N-terminal" evidence="2">
    <location>
        <begin position="38"/>
        <end position="121"/>
    </location>
</feature>
<feature type="signal peptide" evidence="1">
    <location>
        <begin position="1"/>
        <end position="22"/>
    </location>
</feature>
<evidence type="ECO:0000313" key="4">
    <source>
        <dbReference type="Proteomes" id="UP001499988"/>
    </source>
</evidence>
<protein>
    <submittedName>
        <fullName evidence="3">Aryl-sulfate sulfotransferase</fullName>
    </submittedName>
</protein>
<name>A0ABP9EVA5_9GAMM</name>
<evidence type="ECO:0000313" key="3">
    <source>
        <dbReference type="EMBL" id="GAA4881955.1"/>
    </source>
</evidence>
<organism evidence="3 4">
    <name type="scientific">Ferrimonas pelagia</name>
    <dbReference type="NCBI Taxonomy" id="1177826"/>
    <lineage>
        <taxon>Bacteria</taxon>
        <taxon>Pseudomonadati</taxon>
        <taxon>Pseudomonadota</taxon>
        <taxon>Gammaproteobacteria</taxon>
        <taxon>Alteromonadales</taxon>
        <taxon>Ferrimonadaceae</taxon>
        <taxon>Ferrimonas</taxon>
    </lineage>
</organism>
<dbReference type="InterPro" id="IPR010262">
    <property type="entry name" value="Arylsulfotransferase_bact"/>
</dbReference>
<evidence type="ECO:0000256" key="1">
    <source>
        <dbReference type="SAM" id="SignalP"/>
    </source>
</evidence>
<accession>A0ABP9EVA5</accession>
<dbReference type="RefSeq" id="WP_345334744.1">
    <property type="nucleotide sequence ID" value="NZ_BAABJZ010000022.1"/>
</dbReference>
<dbReference type="InterPro" id="IPR053143">
    <property type="entry name" value="Arylsulfate_ST"/>
</dbReference>
<dbReference type="PANTHER" id="PTHR35340">
    <property type="entry name" value="PQQ ENZYME REPEAT PROTEIN-RELATED"/>
    <property type="match status" value="1"/>
</dbReference>
<keyword evidence="1" id="KW-0732">Signal</keyword>
<comment type="caution">
    <text evidence="3">The sequence shown here is derived from an EMBL/GenBank/DDBJ whole genome shotgun (WGS) entry which is preliminary data.</text>
</comment>
<evidence type="ECO:0000259" key="2">
    <source>
        <dbReference type="Pfam" id="PF17425"/>
    </source>
</evidence>
<keyword evidence="4" id="KW-1185">Reference proteome</keyword>
<dbReference type="Pfam" id="PF17425">
    <property type="entry name" value="Arylsulfotran_N"/>
    <property type="match status" value="1"/>
</dbReference>
<gene>
    <name evidence="3" type="ORF">GCM10023333_15140</name>
</gene>
<dbReference type="InterPro" id="IPR035391">
    <property type="entry name" value="Arylsulfotran_N"/>
</dbReference>
<sequence>MNKKLLVTAVAVGLFSASSVMAAGFPAAPAVGDLGQMWVNPTGNSPLTALLETGQKNITDVHVTVHGKGKKGVDVAYPVGPKAILRHHGIPIVGLYADHKNKVTVTFKKDGKKHVDKYDVLTSPIQNKYVDARNVTAMQEVEVIKVDKKFKDRLYLVNSHTLTQQGSDIHWSGSKGPSSKLFDATPAMGSMPFEAAPMTYVVDTNGDYRWWLDQDAVYNANDIDINKRGYFMGVRKTDTDKFTYVQGQRWGHFDLLGNFNSFRLPRGYQDASHEAVTMPNGDVLVRAAKTNYINSRGDKVHTVRDHILQVNPRGELVDVWVLPEIMDEYRDSLLSALDLGAVCVNVDIDQVGQTMDEIPLDAPYGDTAGVVAGRNWAHVNSISYDPSDDGIILSFRHQGTAKLTRDKKVKWILAPREGWRGELAGKVLQPVDANGKPIECTSKGKCEGDFDFSYTQHTSWLSPRGTVTVLDNGDGRWLDQPVMPTDKWTRFVEYDIDEENMTVKQVWEYGKERGYDWYSPITSNVEYVPDRNTMFGFGGSVHLLEPGSRVTGMINEIDYDTKDVKVEIRVKSDKKNAPHYRALFIEPAKMFGE</sequence>
<dbReference type="Gene3D" id="2.60.40.3100">
    <property type="entry name" value="Arylsulphate sulphotransferase monomer, N-terminal domain"/>
    <property type="match status" value="1"/>
</dbReference>
<dbReference type="PANTHER" id="PTHR35340:SF10">
    <property type="entry name" value="CYTOPLASMIC PROTEIN"/>
    <property type="match status" value="1"/>
</dbReference>
<dbReference type="Pfam" id="PF05935">
    <property type="entry name" value="Arylsulfotrans"/>
    <property type="match status" value="1"/>
</dbReference>
<dbReference type="Proteomes" id="UP001499988">
    <property type="component" value="Unassembled WGS sequence"/>
</dbReference>
<feature type="chain" id="PRO_5047005747" evidence="1">
    <location>
        <begin position="23"/>
        <end position="593"/>
    </location>
</feature>
<dbReference type="EMBL" id="BAABJZ010000022">
    <property type="protein sequence ID" value="GAA4881955.1"/>
    <property type="molecule type" value="Genomic_DNA"/>
</dbReference>
<proteinExistence type="predicted"/>
<reference evidence="4" key="1">
    <citation type="journal article" date="2019" name="Int. J. Syst. Evol. Microbiol.">
        <title>The Global Catalogue of Microorganisms (GCM) 10K type strain sequencing project: providing services to taxonomists for standard genome sequencing and annotation.</title>
        <authorList>
            <consortium name="The Broad Institute Genomics Platform"/>
            <consortium name="The Broad Institute Genome Sequencing Center for Infectious Disease"/>
            <person name="Wu L."/>
            <person name="Ma J."/>
        </authorList>
    </citation>
    <scope>NUCLEOTIDE SEQUENCE [LARGE SCALE GENOMIC DNA]</scope>
    <source>
        <strain evidence="4">JCM 18401</strain>
    </source>
</reference>
<dbReference type="InterPro" id="IPR038477">
    <property type="entry name" value="ASST_N_sf"/>
</dbReference>